<reference evidence="2" key="1">
    <citation type="submission" date="2021-02" db="EMBL/GenBank/DDBJ databases">
        <authorList>
            <person name="Cremers G."/>
            <person name="Picone N."/>
        </authorList>
    </citation>
    <scope>NUCLEOTIDE SEQUENCE</scope>
    <source>
        <strain evidence="2">PQ17</strain>
    </source>
</reference>
<organism evidence="2 3">
    <name type="scientific">Candidatus Methylacidithermus pantelleriae</name>
    <dbReference type="NCBI Taxonomy" id="2744239"/>
    <lineage>
        <taxon>Bacteria</taxon>
        <taxon>Pseudomonadati</taxon>
        <taxon>Verrucomicrobiota</taxon>
        <taxon>Methylacidiphilae</taxon>
        <taxon>Methylacidiphilales</taxon>
        <taxon>Methylacidiphilaceae</taxon>
        <taxon>Candidatus Methylacidithermus</taxon>
    </lineage>
</organism>
<name>A0A8J2BRT2_9BACT</name>
<proteinExistence type="predicted"/>
<evidence type="ECO:0000313" key="3">
    <source>
        <dbReference type="Proteomes" id="UP000663859"/>
    </source>
</evidence>
<keyword evidence="3" id="KW-1185">Reference proteome</keyword>
<dbReference type="AlphaFoldDB" id="A0A8J2BRT2"/>
<protein>
    <submittedName>
        <fullName evidence="2">Uncharacterized protein</fullName>
    </submittedName>
</protein>
<dbReference type="EMBL" id="CAJNOB010000071">
    <property type="protein sequence ID" value="CAF0705299.1"/>
    <property type="molecule type" value="Genomic_DNA"/>
</dbReference>
<accession>A0A8J2BRT2</accession>
<sequence>MSSSWDVVGSKGKLRPEGVFGDDLFSEHEGPWQRLRVGGGGAAGNVPFARALKRRGKGQVKEFVPWMEKKQRARKGLLAGDVCQPPGHSQELVGWTKSKTTHPMAWGKRSLGRKGLR</sequence>
<feature type="region of interest" description="Disordered" evidence="1">
    <location>
        <begin position="78"/>
        <end position="117"/>
    </location>
</feature>
<gene>
    <name evidence="2" type="ORF">MPNT_90048</name>
</gene>
<evidence type="ECO:0000256" key="1">
    <source>
        <dbReference type="SAM" id="MobiDB-lite"/>
    </source>
</evidence>
<evidence type="ECO:0000313" key="2">
    <source>
        <dbReference type="EMBL" id="CAF0705299.1"/>
    </source>
</evidence>
<dbReference type="Proteomes" id="UP000663859">
    <property type="component" value="Unassembled WGS sequence"/>
</dbReference>
<comment type="caution">
    <text evidence="2">The sequence shown here is derived from an EMBL/GenBank/DDBJ whole genome shotgun (WGS) entry which is preliminary data.</text>
</comment>